<dbReference type="EMBL" id="FZQA01000002">
    <property type="protein sequence ID" value="SNT72386.1"/>
    <property type="molecule type" value="Genomic_DNA"/>
</dbReference>
<proteinExistence type="predicted"/>
<evidence type="ECO:0000313" key="3">
    <source>
        <dbReference type="EMBL" id="SNT72386.1"/>
    </source>
</evidence>
<protein>
    <recommendedName>
        <fullName evidence="5">Alginate export</fullName>
    </recommendedName>
</protein>
<feature type="region of interest" description="Disordered" evidence="1">
    <location>
        <begin position="21"/>
        <end position="56"/>
    </location>
</feature>
<dbReference type="RefSeq" id="WP_089411880.1">
    <property type="nucleotide sequence ID" value="NZ_FZQA01000002.1"/>
</dbReference>
<dbReference type="AlphaFoldDB" id="A0A239PR75"/>
<evidence type="ECO:0000313" key="4">
    <source>
        <dbReference type="Proteomes" id="UP000198346"/>
    </source>
</evidence>
<evidence type="ECO:0000256" key="2">
    <source>
        <dbReference type="SAM" id="SignalP"/>
    </source>
</evidence>
<name>A0A239PR75_9PROT</name>
<feature type="signal peptide" evidence="2">
    <location>
        <begin position="1"/>
        <end position="20"/>
    </location>
</feature>
<evidence type="ECO:0000256" key="1">
    <source>
        <dbReference type="SAM" id="MobiDB-lite"/>
    </source>
</evidence>
<accession>A0A239PR75</accession>
<gene>
    <name evidence="3" type="ORF">SAMN06297382_1426</name>
</gene>
<evidence type="ECO:0008006" key="5">
    <source>
        <dbReference type="Google" id="ProtNLM"/>
    </source>
</evidence>
<feature type="chain" id="PRO_5013394503" description="Alginate export" evidence="2">
    <location>
        <begin position="21"/>
        <end position="470"/>
    </location>
</feature>
<keyword evidence="4" id="KW-1185">Reference proteome</keyword>
<organism evidence="3 4">
    <name type="scientific">Amphiplicatus metriothermophilus</name>
    <dbReference type="NCBI Taxonomy" id="1519374"/>
    <lineage>
        <taxon>Bacteria</taxon>
        <taxon>Pseudomonadati</taxon>
        <taxon>Pseudomonadota</taxon>
        <taxon>Alphaproteobacteria</taxon>
        <taxon>Parvularculales</taxon>
        <taxon>Parvularculaceae</taxon>
        <taxon>Amphiplicatus</taxon>
    </lineage>
</organism>
<dbReference type="Proteomes" id="UP000198346">
    <property type="component" value="Unassembled WGS sequence"/>
</dbReference>
<sequence>MFLRALYLALTLALVAPSVAQEPPLPTGLAEPEEKKKEQPAEEPALPAGLGGEPAEKEARAWRNEGSRPAIFGEIAGFVEARVGPRLQEDPNEGAFTIAETRLRLESEWRPGDLVLRFVGDAVYDEVDDRREPDLEAGEGAFDLREANIVWRPLDFVDMKAGRQILTWGVGDLIFINDLFPKDFRSFFIGRDDEYLKAPSDAIRVSFFHDLANLDIVYTPRFDADRFIDGSRLSYFNPLGDRVVGKGFILDSLTPDEWFRDDEFAGRIFRNIGAFESAVYGYIGYFKAPNGLSPEGEFVFPRLAVVGASLRGPFLGGILTAEIGRYFSRDDSDGDDPLLPNSDLRLLVGFEREAASEFTVGFQYYAQVRSDHNAFLSALPVDASSEPWTRHLLTMRLTKLALNQNLTLSAFNFWSPNQDDGHLRLRASYKLTDDWLVEAGGNLFYGPRKDVLFSQLTDNTNIFFAVRRSF</sequence>
<dbReference type="OrthoDB" id="9763101at2"/>
<reference evidence="3 4" key="1">
    <citation type="submission" date="2017-07" db="EMBL/GenBank/DDBJ databases">
        <authorList>
            <person name="Sun Z.S."/>
            <person name="Albrecht U."/>
            <person name="Echele G."/>
            <person name="Lee C.C."/>
        </authorList>
    </citation>
    <scope>NUCLEOTIDE SEQUENCE [LARGE SCALE GENOMIC DNA]</scope>
    <source>
        <strain evidence="3 4">CGMCC 1.12710</strain>
    </source>
</reference>
<keyword evidence="2" id="KW-0732">Signal</keyword>